<comment type="similarity">
    <text evidence="2">Belongs to the TYW3 family.</text>
</comment>
<comment type="function">
    <text evidence="9">Probable S-adenosyl-L-methionine-dependent methyltransferase that acts as a component of the wybutosine biosynthesis pathway. Wybutosine is a hyper modified guanosine with a tricyclic base found at the 3'-position adjacent to the anticodon of eukaryotic phenylalanine tRNA.</text>
</comment>
<dbReference type="InterPro" id="IPR036602">
    <property type="entry name" value="tRNA_yW-synthesising-like_sf"/>
</dbReference>
<evidence type="ECO:0000256" key="11">
    <source>
        <dbReference type="ARBA" id="ARBA00049202"/>
    </source>
</evidence>
<dbReference type="PANTHER" id="PTHR48418">
    <property type="entry name" value="TRNA WYBUTOSINE-SYNTHESIZING PROTEIN 3"/>
    <property type="match status" value="1"/>
</dbReference>
<reference evidence="13" key="2">
    <citation type="submission" date="2025-09" db="UniProtKB">
        <authorList>
            <consortium name="Ensembl"/>
        </authorList>
    </citation>
    <scope>IDENTIFICATION</scope>
</reference>
<dbReference type="HOGENOM" id="CLU_2242589_0_0_1"/>
<proteinExistence type="inferred from homology"/>
<evidence type="ECO:0000256" key="2">
    <source>
        <dbReference type="ARBA" id="ARBA00008569"/>
    </source>
</evidence>
<accession>S4RTL9</accession>
<dbReference type="EC" id="2.1.1.282" evidence="3"/>
<reference evidence="13" key="1">
    <citation type="submission" date="2025-08" db="UniProtKB">
        <authorList>
            <consortium name="Ensembl"/>
        </authorList>
    </citation>
    <scope>IDENTIFICATION</scope>
</reference>
<dbReference type="GO" id="GO:0032259">
    <property type="term" value="P:methylation"/>
    <property type="evidence" value="ECO:0007669"/>
    <property type="project" value="UniProtKB-KW"/>
</dbReference>
<evidence type="ECO:0000256" key="5">
    <source>
        <dbReference type="ARBA" id="ARBA00022603"/>
    </source>
</evidence>
<dbReference type="GeneTree" id="ENSGT00940000170376"/>
<comment type="catalytic activity">
    <reaction evidence="11">
        <text>4-demethyl-7-[(3S)-3-amino-3-carboxypropyl]wyosine(37) in tRNA(Phe) + S-adenosyl-L-methionine = 7-[(3S)-3-amino-3-carboxypropyl]wyosine(37) in tRNA(Phe) + S-adenosyl-L-homocysteine + H(+)</text>
        <dbReference type="Rhea" id="RHEA:36635"/>
        <dbReference type="Rhea" id="RHEA-COMP:10378"/>
        <dbReference type="Rhea" id="RHEA-COMP:10379"/>
        <dbReference type="ChEBI" id="CHEBI:15378"/>
        <dbReference type="ChEBI" id="CHEBI:57856"/>
        <dbReference type="ChEBI" id="CHEBI:59789"/>
        <dbReference type="ChEBI" id="CHEBI:73543"/>
        <dbReference type="ChEBI" id="CHEBI:73550"/>
        <dbReference type="EC" id="2.1.1.282"/>
    </reaction>
</comment>
<evidence type="ECO:0000256" key="4">
    <source>
        <dbReference type="ARBA" id="ARBA00016536"/>
    </source>
</evidence>
<dbReference type="STRING" id="7757.ENSPMAP00000008559"/>
<evidence type="ECO:0000256" key="10">
    <source>
        <dbReference type="ARBA" id="ARBA00030554"/>
    </source>
</evidence>
<evidence type="ECO:0000256" key="9">
    <source>
        <dbReference type="ARBA" id="ARBA00025378"/>
    </source>
</evidence>
<evidence type="ECO:0000256" key="6">
    <source>
        <dbReference type="ARBA" id="ARBA00022679"/>
    </source>
</evidence>
<dbReference type="SUPFAM" id="SSF111278">
    <property type="entry name" value="SSo0622-like"/>
    <property type="match status" value="1"/>
</dbReference>
<evidence type="ECO:0000256" key="8">
    <source>
        <dbReference type="ARBA" id="ARBA00022694"/>
    </source>
</evidence>
<sequence length="105" mass="11510">VEGLRGATGDSVFKFEPFVLHVHCLRLEEAQLLHMVAVESGFRNSGITVGKKGKIIVAVRSTHALEVPLCQAGRLMVPHDYLAFLVAIANGKMAENRERVARCVE</sequence>
<dbReference type="Pfam" id="PF02676">
    <property type="entry name" value="TYW3"/>
    <property type="match status" value="1"/>
</dbReference>
<organism evidence="13">
    <name type="scientific">Petromyzon marinus</name>
    <name type="common">Sea lamprey</name>
    <dbReference type="NCBI Taxonomy" id="7757"/>
    <lineage>
        <taxon>Eukaryota</taxon>
        <taxon>Metazoa</taxon>
        <taxon>Chordata</taxon>
        <taxon>Craniata</taxon>
        <taxon>Vertebrata</taxon>
        <taxon>Cyclostomata</taxon>
        <taxon>Hyperoartia</taxon>
        <taxon>Petromyzontiformes</taxon>
        <taxon>Petromyzontidae</taxon>
        <taxon>Petromyzon</taxon>
    </lineage>
</organism>
<dbReference type="Gene3D" id="3.30.1960.10">
    <property type="entry name" value="tRNA wybutosine-synthesizing-like"/>
    <property type="match status" value="1"/>
</dbReference>
<dbReference type="Ensembl" id="ENSPMAT00000008597.1">
    <property type="protein sequence ID" value="ENSPMAP00000008559.1"/>
    <property type="gene ID" value="ENSPMAG00000007789.1"/>
</dbReference>
<keyword evidence="7" id="KW-0949">S-adenosyl-L-methionine</keyword>
<dbReference type="GO" id="GO:0008168">
    <property type="term" value="F:methyltransferase activity"/>
    <property type="evidence" value="ECO:0007669"/>
    <property type="project" value="UniProtKB-KW"/>
</dbReference>
<dbReference type="PANTHER" id="PTHR48418:SF1">
    <property type="entry name" value="TRNA WYBUTOSINE-SYNTHESIZING PROTEIN 3"/>
    <property type="match status" value="1"/>
</dbReference>
<keyword evidence="6" id="KW-0808">Transferase</keyword>
<name>S4RTL9_PETMA</name>
<protein>
    <recommendedName>
        <fullName evidence="4">tRNA wybutosine-synthesizing protein 3 homolog</fullName>
        <ecNumber evidence="3">2.1.1.282</ecNumber>
    </recommendedName>
    <alternativeName>
        <fullName evidence="10">tRNA(Phe) 7-((3-amino-3-carboxypropyl)-4-demethylwyosine(37)-N(4))-methyltransferase</fullName>
    </alternativeName>
</protein>
<keyword evidence="5" id="KW-0489">Methyltransferase</keyword>
<dbReference type="AlphaFoldDB" id="S4RTL9"/>
<evidence type="ECO:0000259" key="12">
    <source>
        <dbReference type="Pfam" id="PF02676"/>
    </source>
</evidence>
<evidence type="ECO:0000313" key="13">
    <source>
        <dbReference type="Ensembl" id="ENSPMAP00000008559.1"/>
    </source>
</evidence>
<dbReference type="UniPathway" id="UPA00375"/>
<dbReference type="InterPro" id="IPR003827">
    <property type="entry name" value="tRNA_yW-synthesising"/>
</dbReference>
<dbReference type="GO" id="GO:0008033">
    <property type="term" value="P:tRNA processing"/>
    <property type="evidence" value="ECO:0007669"/>
    <property type="project" value="UniProtKB-KW"/>
</dbReference>
<feature type="domain" description="tRNA wybutosine-synthesizing protein" evidence="12">
    <location>
        <begin position="8"/>
        <end position="103"/>
    </location>
</feature>
<evidence type="ECO:0000256" key="7">
    <source>
        <dbReference type="ARBA" id="ARBA00022691"/>
    </source>
</evidence>
<keyword evidence="8" id="KW-0819">tRNA processing</keyword>
<dbReference type="OMA" id="THDEACL"/>
<comment type="pathway">
    <text evidence="1">tRNA modification; wybutosine-tRNA(Phe) biosynthesis.</text>
</comment>
<evidence type="ECO:0000256" key="1">
    <source>
        <dbReference type="ARBA" id="ARBA00004797"/>
    </source>
</evidence>
<evidence type="ECO:0000256" key="3">
    <source>
        <dbReference type="ARBA" id="ARBA00012750"/>
    </source>
</evidence>